<accession>A0A420ILQ5</accession>
<reference evidence="1 2" key="1">
    <citation type="journal article" date="2018" name="BMC Genomics">
        <title>Comparative genome analyses reveal sequence features reflecting distinct modes of host-adaptation between dicot and monocot powdery mildew.</title>
        <authorList>
            <person name="Wu Y."/>
            <person name="Ma X."/>
            <person name="Pan Z."/>
            <person name="Kale S.D."/>
            <person name="Song Y."/>
            <person name="King H."/>
            <person name="Zhang Q."/>
            <person name="Presley C."/>
            <person name="Deng X."/>
            <person name="Wei C.I."/>
            <person name="Xiao S."/>
        </authorList>
    </citation>
    <scope>NUCLEOTIDE SEQUENCE [LARGE SCALE GENOMIC DNA]</scope>
    <source>
        <strain evidence="1">UMSG3</strain>
    </source>
</reference>
<name>A0A420ILQ5_9PEZI</name>
<evidence type="ECO:0000313" key="1">
    <source>
        <dbReference type="EMBL" id="RKF75453.1"/>
    </source>
</evidence>
<dbReference type="EMBL" id="MCBQ01008476">
    <property type="protein sequence ID" value="RKF75453.1"/>
    <property type="molecule type" value="Genomic_DNA"/>
</dbReference>
<comment type="caution">
    <text evidence="1">The sequence shown here is derived from an EMBL/GenBank/DDBJ whole genome shotgun (WGS) entry which is preliminary data.</text>
</comment>
<proteinExistence type="predicted"/>
<sequence length="265" mass="30000">MKDSSLSEVLEAFIDKKQLIQRALGAGYQDDGQLRTQIITNCRGVPELEQALFDPGSTSQELFAKLRSAATIYGDQTPTGFKQETEENYQFIIDLAITEIGFVVVALMAEIIGITKRLIHRTIKASLSPATAIAKSGKINVISARKKDVTHPTIRRKNVREHERSIRIFSPGNKIQSIGTVTVRTVIGCIIFHLVDTPTHFLLSLKFMNDLRTSFDNTRNVLIKTTDTGINEHHILRKRGYAWFYLHAEENNILYLSDEKLHRLH</sequence>
<dbReference type="AlphaFoldDB" id="A0A420ILQ5"/>
<gene>
    <name evidence="1" type="ORF">GcM3_084007</name>
</gene>
<keyword evidence="2" id="KW-1185">Reference proteome</keyword>
<protein>
    <submittedName>
        <fullName evidence="1">Uncharacterized protein</fullName>
    </submittedName>
</protein>
<evidence type="ECO:0000313" key="2">
    <source>
        <dbReference type="Proteomes" id="UP000283383"/>
    </source>
</evidence>
<organism evidence="1 2">
    <name type="scientific">Golovinomyces cichoracearum</name>
    <dbReference type="NCBI Taxonomy" id="62708"/>
    <lineage>
        <taxon>Eukaryota</taxon>
        <taxon>Fungi</taxon>
        <taxon>Dikarya</taxon>
        <taxon>Ascomycota</taxon>
        <taxon>Pezizomycotina</taxon>
        <taxon>Leotiomycetes</taxon>
        <taxon>Erysiphales</taxon>
        <taxon>Erysiphaceae</taxon>
        <taxon>Golovinomyces</taxon>
    </lineage>
</organism>
<dbReference type="Proteomes" id="UP000283383">
    <property type="component" value="Unassembled WGS sequence"/>
</dbReference>